<gene>
    <name evidence="1" type="ORF">IAA63_13400</name>
</gene>
<dbReference type="AlphaFoldDB" id="A0A9D1NWG5"/>
<reference evidence="1" key="1">
    <citation type="submission" date="2020-10" db="EMBL/GenBank/DDBJ databases">
        <authorList>
            <person name="Gilroy R."/>
        </authorList>
    </citation>
    <scope>NUCLEOTIDE SEQUENCE</scope>
    <source>
        <strain evidence="1">ChiBcec2-4451</strain>
    </source>
</reference>
<proteinExistence type="predicted"/>
<sequence length="72" mass="8263">MKLKTRFFLVFSLLTVIPLAALTAIAYLQYYHVTEERMSDIISNQFENISQEASDSYDSAKQAMGLLTFYSQ</sequence>
<feature type="non-terminal residue" evidence="1">
    <location>
        <position position="72"/>
    </location>
</feature>
<evidence type="ECO:0000313" key="2">
    <source>
        <dbReference type="Proteomes" id="UP000886723"/>
    </source>
</evidence>
<accession>A0A9D1NWG5</accession>
<organism evidence="1 2">
    <name type="scientific">Candidatus Pullilachnospira stercoravium</name>
    <dbReference type="NCBI Taxonomy" id="2840913"/>
    <lineage>
        <taxon>Bacteria</taxon>
        <taxon>Bacillati</taxon>
        <taxon>Bacillota</taxon>
        <taxon>Clostridia</taxon>
        <taxon>Lachnospirales</taxon>
        <taxon>Lachnospiraceae</taxon>
        <taxon>Lachnospiraceae incertae sedis</taxon>
        <taxon>Candidatus Pullilachnospira</taxon>
    </lineage>
</organism>
<name>A0A9D1NWG5_9FIRM</name>
<dbReference type="Proteomes" id="UP000886723">
    <property type="component" value="Unassembled WGS sequence"/>
</dbReference>
<dbReference type="EMBL" id="DVON01000283">
    <property type="protein sequence ID" value="HIV14115.1"/>
    <property type="molecule type" value="Genomic_DNA"/>
</dbReference>
<evidence type="ECO:0000313" key="1">
    <source>
        <dbReference type="EMBL" id="HIV14115.1"/>
    </source>
</evidence>
<comment type="caution">
    <text evidence="1">The sequence shown here is derived from an EMBL/GenBank/DDBJ whole genome shotgun (WGS) entry which is preliminary data.</text>
</comment>
<protein>
    <submittedName>
        <fullName evidence="1">Uncharacterized protein</fullName>
    </submittedName>
</protein>
<reference evidence="1" key="2">
    <citation type="journal article" date="2021" name="PeerJ">
        <title>Extensive microbial diversity within the chicken gut microbiome revealed by metagenomics and culture.</title>
        <authorList>
            <person name="Gilroy R."/>
            <person name="Ravi A."/>
            <person name="Getino M."/>
            <person name="Pursley I."/>
            <person name="Horton D.L."/>
            <person name="Alikhan N.F."/>
            <person name="Baker D."/>
            <person name="Gharbi K."/>
            <person name="Hall N."/>
            <person name="Watson M."/>
            <person name="Adriaenssens E.M."/>
            <person name="Foster-Nyarko E."/>
            <person name="Jarju S."/>
            <person name="Secka A."/>
            <person name="Antonio M."/>
            <person name="Oren A."/>
            <person name="Chaudhuri R.R."/>
            <person name="La Ragione R."/>
            <person name="Hildebrand F."/>
            <person name="Pallen M.J."/>
        </authorList>
    </citation>
    <scope>NUCLEOTIDE SEQUENCE</scope>
    <source>
        <strain evidence="1">ChiBcec2-4451</strain>
    </source>
</reference>